<evidence type="ECO:0000313" key="2">
    <source>
        <dbReference type="EMBL" id="KKQ73167.1"/>
    </source>
</evidence>
<dbReference type="EMBL" id="LBUX01000037">
    <property type="protein sequence ID" value="KKQ73167.1"/>
    <property type="molecule type" value="Genomic_DNA"/>
</dbReference>
<sequence length="73" mass="8342">MKIIFHYFLIFGGLFLILLGIAGLFLPIIPGIIFIILGLIVMGKKDIVEHWFSKLPEPFSAPLLKLIHDKRRV</sequence>
<dbReference type="Proteomes" id="UP000034498">
    <property type="component" value="Unassembled WGS sequence"/>
</dbReference>
<evidence type="ECO:0000313" key="3">
    <source>
        <dbReference type="Proteomes" id="UP000034498"/>
    </source>
</evidence>
<keyword evidence="1" id="KW-1133">Transmembrane helix</keyword>
<reference evidence="2 3" key="1">
    <citation type="journal article" date="2015" name="Nature">
        <title>rRNA introns, odd ribosomes, and small enigmatic genomes across a large radiation of phyla.</title>
        <authorList>
            <person name="Brown C.T."/>
            <person name="Hug L.A."/>
            <person name="Thomas B.C."/>
            <person name="Sharon I."/>
            <person name="Castelle C.J."/>
            <person name="Singh A."/>
            <person name="Wilkins M.J."/>
            <person name="Williams K.H."/>
            <person name="Banfield J.F."/>
        </authorList>
    </citation>
    <scope>NUCLEOTIDE SEQUENCE [LARGE SCALE GENOMIC DNA]</scope>
</reference>
<evidence type="ECO:0000256" key="1">
    <source>
        <dbReference type="SAM" id="Phobius"/>
    </source>
</evidence>
<feature type="transmembrane region" description="Helical" evidence="1">
    <location>
        <begin position="7"/>
        <end position="40"/>
    </location>
</feature>
<keyword evidence="1" id="KW-0472">Membrane</keyword>
<evidence type="ECO:0008006" key="4">
    <source>
        <dbReference type="Google" id="ProtNLM"/>
    </source>
</evidence>
<keyword evidence="1" id="KW-0812">Transmembrane</keyword>
<name>A0A0G0K317_9BACT</name>
<organism evidence="2 3">
    <name type="scientific">Berkelbacteria bacterium GW2011_GWB1_38_5</name>
    <dbReference type="NCBI Taxonomy" id="1618336"/>
    <lineage>
        <taxon>Bacteria</taxon>
        <taxon>Candidatus Berkelbacteria</taxon>
    </lineage>
</organism>
<dbReference type="AlphaFoldDB" id="A0A0G0K317"/>
<gene>
    <name evidence="2" type="ORF">US94_C0037G0011</name>
</gene>
<protein>
    <recommendedName>
        <fullName evidence="4">Transmembrane protein (PGPGW)</fullName>
    </recommendedName>
</protein>
<comment type="caution">
    <text evidence="2">The sequence shown here is derived from an EMBL/GenBank/DDBJ whole genome shotgun (WGS) entry which is preliminary data.</text>
</comment>
<proteinExistence type="predicted"/>
<accession>A0A0G0K317</accession>